<dbReference type="AlphaFoldDB" id="G4TKQ6"/>
<dbReference type="InterPro" id="IPR044880">
    <property type="entry name" value="NCX_ion-bd_dom_sf"/>
</dbReference>
<protein>
    <submittedName>
        <fullName evidence="11">Related to sodium-calcium exchangers</fullName>
    </submittedName>
</protein>
<feature type="transmembrane region" description="Helical" evidence="8">
    <location>
        <begin position="130"/>
        <end position="152"/>
    </location>
</feature>
<dbReference type="eggNOG" id="KOG2399">
    <property type="taxonomic scope" value="Eukaryota"/>
</dbReference>
<keyword evidence="12" id="KW-1185">Reference proteome</keyword>
<feature type="domain" description="Sodium/calcium exchanger membrane region" evidence="10">
    <location>
        <begin position="650"/>
        <end position="793"/>
    </location>
</feature>
<dbReference type="InParanoid" id="G4TKQ6"/>
<feature type="transmembrane region" description="Helical" evidence="8">
    <location>
        <begin position="614"/>
        <end position="634"/>
    </location>
</feature>
<evidence type="ECO:0000256" key="5">
    <source>
        <dbReference type="ARBA" id="ARBA00022989"/>
    </source>
</evidence>
<feature type="transmembrane region" description="Helical" evidence="8">
    <location>
        <begin position="672"/>
        <end position="691"/>
    </location>
</feature>
<evidence type="ECO:0000256" key="6">
    <source>
        <dbReference type="ARBA" id="ARBA00023136"/>
    </source>
</evidence>
<feature type="transmembrane region" description="Helical" evidence="8">
    <location>
        <begin position="235"/>
        <end position="252"/>
    </location>
</feature>
<dbReference type="HOGENOM" id="CLU_004979_2_0_1"/>
<evidence type="ECO:0000256" key="7">
    <source>
        <dbReference type="SAM" id="MobiDB-lite"/>
    </source>
</evidence>
<dbReference type="FunCoup" id="G4TKQ6">
    <property type="interactions" value="39"/>
</dbReference>
<comment type="subcellular location">
    <subcellularLocation>
        <location evidence="1">Membrane</location>
        <topology evidence="1">Multi-pass membrane protein</topology>
    </subcellularLocation>
</comment>
<feature type="transmembrane region" description="Helical" evidence="8">
    <location>
        <begin position="172"/>
        <end position="193"/>
    </location>
</feature>
<comment type="similarity">
    <text evidence="2">Belongs to the Ca(2+):cation antiporter (CaCA) (TC 2.A.19) family.</text>
</comment>
<feature type="region of interest" description="Disordered" evidence="7">
    <location>
        <begin position="457"/>
        <end position="485"/>
    </location>
</feature>
<feature type="transmembrane region" description="Helical" evidence="8">
    <location>
        <begin position="103"/>
        <end position="123"/>
    </location>
</feature>
<keyword evidence="6 8" id="KW-0472">Membrane</keyword>
<keyword evidence="5 8" id="KW-1133">Transmembrane helix</keyword>
<dbReference type="InterPro" id="IPR051359">
    <property type="entry name" value="CaCA_antiporter"/>
</dbReference>
<evidence type="ECO:0000256" key="2">
    <source>
        <dbReference type="ARBA" id="ARBA00008170"/>
    </source>
</evidence>
<feature type="compositionally biased region" description="Low complexity" evidence="7">
    <location>
        <begin position="311"/>
        <end position="320"/>
    </location>
</feature>
<dbReference type="PANTHER" id="PTHR12266">
    <property type="entry name" value="NA+/CA2+ K+ INDEPENDENT EXCHANGER"/>
    <property type="match status" value="1"/>
</dbReference>
<dbReference type="EMBL" id="CAFZ01000139">
    <property type="protein sequence ID" value="CCA71899.1"/>
    <property type="molecule type" value="Genomic_DNA"/>
</dbReference>
<dbReference type="GO" id="GO:0016020">
    <property type="term" value="C:membrane"/>
    <property type="evidence" value="ECO:0007669"/>
    <property type="project" value="UniProtKB-SubCell"/>
</dbReference>
<accession>G4TKQ6</accession>
<evidence type="ECO:0000256" key="1">
    <source>
        <dbReference type="ARBA" id="ARBA00004141"/>
    </source>
</evidence>
<keyword evidence="9" id="KW-0732">Signal</keyword>
<feature type="transmembrane region" description="Helical" evidence="8">
    <location>
        <begin position="779"/>
        <end position="797"/>
    </location>
</feature>
<dbReference type="STRING" id="1109443.G4TKQ6"/>
<dbReference type="OMA" id="ARAHFHI"/>
<comment type="caution">
    <text evidence="11">The sequence shown here is derived from an EMBL/GenBank/DDBJ whole genome shotgun (WGS) entry which is preliminary data.</text>
</comment>
<dbReference type="Gene3D" id="1.20.1420.30">
    <property type="entry name" value="NCX, central ion-binding region"/>
    <property type="match status" value="2"/>
</dbReference>
<organism evidence="11 12">
    <name type="scientific">Serendipita indica (strain DSM 11827)</name>
    <name type="common">Root endophyte fungus</name>
    <name type="synonym">Piriformospora indica</name>
    <dbReference type="NCBI Taxonomy" id="1109443"/>
    <lineage>
        <taxon>Eukaryota</taxon>
        <taxon>Fungi</taxon>
        <taxon>Dikarya</taxon>
        <taxon>Basidiomycota</taxon>
        <taxon>Agaricomycotina</taxon>
        <taxon>Agaricomycetes</taxon>
        <taxon>Sebacinales</taxon>
        <taxon>Serendipitaceae</taxon>
        <taxon>Serendipita</taxon>
    </lineage>
</organism>
<sequence>MTGPLAKIALVIILCIQVVLWSHSQQAAVDVSRSSPRSVQHWSRALVESVNNDFTAKTCAPRMFPANEQCAHVTRSCPKSKTLLRVTYVQKYFCSSPRIRPGYFMGLLIWLIFLFSTLGISASDFFCPNLATISAVLGLDENVAGVTFLALGNGSPDVFSTFSAMKADSGSLAIGELIGAASFIVSVVVGSMALIKPFKVNRGPFLRDVGFFTAAISLLLAVLRDGVIKAWEAGMLVLLYVLYVVVVVIFSWRERRQQRLQKLEDLQRSQYGEHGRDDTVITTPYRDEEESEPYRDNATEDTLSVSPTSPVSGRGRSVSGATHPDLSRSVSLHPPHETRSRRTSIQQLPSYSLLGALEFRTAVNQLLQQSSAGPNVHVLDASPITPYAAGHYHNPLLSHSSRRGSESDVADTESNPWEASLGGLPLDERHHDESLNGSTALQPPHTHLRVQTDSVALSSGAGASPISPSLRSPASEIEPRKRSKRQRVKSILKDIFHTLFPTLYDFRHKSIVGMVAALFAAPAVLSLTLTLPVVVTPQPAEDVPEKVLTPAGPTLGTLIDFEEEGVERALVAEEIVEEELHELQFNKWLMVVQCICGPLFCVSVLFSSSAHYPLMLAFTAVGAVIIAILVAIFADKGNDPAARIARTSMGFLVAIVWIMAIADEVVQVLQTFGFIFGLSDAIIGLTIFAVGNSLADFVANITVASFAPIMGFSACFGGPMLNILLGVGISGSYLIQQRGEGYPLRLSTTLIVSSVGLLILLLATIIFVPWNGYMLTRPWAVFLIVTYIAVMTTNVLVEIRQDREH</sequence>
<dbReference type="PANTHER" id="PTHR12266:SF0">
    <property type="entry name" value="MITOCHONDRIAL SODIUM_CALCIUM EXCHANGER PROTEIN"/>
    <property type="match status" value="1"/>
</dbReference>
<gene>
    <name evidence="11" type="ORF">PIIN_05834</name>
</gene>
<name>G4TKQ6_SERID</name>
<reference evidence="11 12" key="1">
    <citation type="journal article" date="2011" name="PLoS Pathog.">
        <title>Endophytic Life Strategies Decoded by Genome and Transcriptome Analyses of the Mutualistic Root Symbiont Piriformospora indica.</title>
        <authorList>
            <person name="Zuccaro A."/>
            <person name="Lahrmann U."/>
            <person name="Guldener U."/>
            <person name="Langen G."/>
            <person name="Pfiffi S."/>
            <person name="Biedenkopf D."/>
            <person name="Wong P."/>
            <person name="Samans B."/>
            <person name="Grimm C."/>
            <person name="Basiewicz M."/>
            <person name="Murat C."/>
            <person name="Martin F."/>
            <person name="Kogel K.H."/>
        </authorList>
    </citation>
    <scope>NUCLEOTIDE SEQUENCE [LARGE SCALE GENOMIC DNA]</scope>
    <source>
        <strain evidence="11 12">DSM 11827</strain>
    </source>
</reference>
<feature type="transmembrane region" description="Helical" evidence="8">
    <location>
        <begin position="640"/>
        <end position="660"/>
    </location>
</feature>
<feature type="transmembrane region" description="Helical" evidence="8">
    <location>
        <begin position="205"/>
        <end position="223"/>
    </location>
</feature>
<evidence type="ECO:0000313" key="12">
    <source>
        <dbReference type="Proteomes" id="UP000007148"/>
    </source>
</evidence>
<feature type="compositionally biased region" description="Low complexity" evidence="7">
    <location>
        <begin position="457"/>
        <end position="470"/>
    </location>
</feature>
<dbReference type="GO" id="GO:0006874">
    <property type="term" value="P:intracellular calcium ion homeostasis"/>
    <property type="evidence" value="ECO:0007669"/>
    <property type="project" value="TreeGrafter"/>
</dbReference>
<dbReference type="Pfam" id="PF01699">
    <property type="entry name" value="Na_Ca_ex"/>
    <property type="match status" value="2"/>
</dbReference>
<feature type="region of interest" description="Disordered" evidence="7">
    <location>
        <begin position="274"/>
        <end position="344"/>
    </location>
</feature>
<evidence type="ECO:0000259" key="10">
    <source>
        <dbReference type="Pfam" id="PF01699"/>
    </source>
</evidence>
<feature type="signal peptide" evidence="9">
    <location>
        <begin position="1"/>
        <end position="21"/>
    </location>
</feature>
<feature type="transmembrane region" description="Helical" evidence="8">
    <location>
        <begin position="588"/>
        <end position="607"/>
    </location>
</feature>
<proteinExistence type="inferred from homology"/>
<dbReference type="InterPro" id="IPR004837">
    <property type="entry name" value="NaCa_Exmemb"/>
</dbReference>
<evidence type="ECO:0000313" key="11">
    <source>
        <dbReference type="EMBL" id="CCA71899.1"/>
    </source>
</evidence>
<feature type="domain" description="Sodium/calcium exchanger membrane region" evidence="10">
    <location>
        <begin position="109"/>
        <end position="247"/>
    </location>
</feature>
<keyword evidence="4 8" id="KW-0812">Transmembrane</keyword>
<feature type="region of interest" description="Disordered" evidence="7">
    <location>
        <begin position="395"/>
        <end position="445"/>
    </location>
</feature>
<evidence type="ECO:0000256" key="4">
    <source>
        <dbReference type="ARBA" id="ARBA00022692"/>
    </source>
</evidence>
<dbReference type="GO" id="GO:0008324">
    <property type="term" value="F:monoatomic cation transmembrane transporter activity"/>
    <property type="evidence" value="ECO:0007669"/>
    <property type="project" value="TreeGrafter"/>
</dbReference>
<keyword evidence="3" id="KW-0813">Transport</keyword>
<feature type="transmembrane region" description="Helical" evidence="8">
    <location>
        <begin position="697"/>
        <end position="725"/>
    </location>
</feature>
<dbReference type="OrthoDB" id="407410at2759"/>
<evidence type="ECO:0000256" key="9">
    <source>
        <dbReference type="SAM" id="SignalP"/>
    </source>
</evidence>
<dbReference type="Proteomes" id="UP000007148">
    <property type="component" value="Unassembled WGS sequence"/>
</dbReference>
<feature type="chain" id="PRO_5003468620" evidence="9">
    <location>
        <begin position="22"/>
        <end position="805"/>
    </location>
</feature>
<evidence type="ECO:0000256" key="3">
    <source>
        <dbReference type="ARBA" id="ARBA00022448"/>
    </source>
</evidence>
<feature type="transmembrane region" description="Helical" evidence="8">
    <location>
        <begin position="511"/>
        <end position="535"/>
    </location>
</feature>
<feature type="compositionally biased region" description="Polar residues" evidence="7">
    <location>
        <begin position="300"/>
        <end position="310"/>
    </location>
</feature>
<evidence type="ECO:0000256" key="8">
    <source>
        <dbReference type="SAM" id="Phobius"/>
    </source>
</evidence>
<feature type="transmembrane region" description="Helical" evidence="8">
    <location>
        <begin position="746"/>
        <end position="767"/>
    </location>
</feature>